<evidence type="ECO:0000313" key="8">
    <source>
        <dbReference type="EMBL" id="MVT12220.1"/>
    </source>
</evidence>
<gene>
    <name evidence="8" type="ORF">GO493_28435</name>
</gene>
<accession>A0A7K1UD59</accession>
<dbReference type="EC" id="1.13.12.3" evidence="3"/>
<evidence type="ECO:0000256" key="4">
    <source>
        <dbReference type="ARBA" id="ARBA00017871"/>
    </source>
</evidence>
<comment type="catalytic activity">
    <reaction evidence="6">
        <text>L-tryptophan + O2 = indole-3-acetamide + CO2 + H2O</text>
        <dbReference type="Rhea" id="RHEA:16165"/>
        <dbReference type="ChEBI" id="CHEBI:15377"/>
        <dbReference type="ChEBI" id="CHEBI:15379"/>
        <dbReference type="ChEBI" id="CHEBI:16031"/>
        <dbReference type="ChEBI" id="CHEBI:16526"/>
        <dbReference type="ChEBI" id="CHEBI:57912"/>
        <dbReference type="EC" id="1.13.12.3"/>
    </reaction>
</comment>
<evidence type="ECO:0000256" key="2">
    <source>
        <dbReference type="ARBA" id="ARBA00005833"/>
    </source>
</evidence>
<dbReference type="GO" id="GO:0050361">
    <property type="term" value="F:tryptophan 2-monooxygenase activity"/>
    <property type="evidence" value="ECO:0007669"/>
    <property type="project" value="UniProtKB-EC"/>
</dbReference>
<name>A0A7K1UD59_9BACT</name>
<evidence type="ECO:0000256" key="6">
    <source>
        <dbReference type="ARBA" id="ARBA00047321"/>
    </source>
</evidence>
<dbReference type="GO" id="GO:0009851">
    <property type="term" value="P:auxin biosynthetic process"/>
    <property type="evidence" value="ECO:0007669"/>
    <property type="project" value="UniProtKB-KW"/>
</dbReference>
<evidence type="ECO:0000313" key="9">
    <source>
        <dbReference type="Proteomes" id="UP000461730"/>
    </source>
</evidence>
<comment type="caution">
    <text evidence="8">The sequence shown here is derived from an EMBL/GenBank/DDBJ whole genome shotgun (WGS) entry which is preliminary data.</text>
</comment>
<dbReference type="Pfam" id="PF01593">
    <property type="entry name" value="Amino_oxidase"/>
    <property type="match status" value="1"/>
</dbReference>
<proteinExistence type="inferred from homology"/>
<dbReference type="RefSeq" id="WP_157309642.1">
    <property type="nucleotide sequence ID" value="NZ_WRXN01000020.1"/>
</dbReference>
<dbReference type="AlphaFoldDB" id="A0A7K1UD59"/>
<dbReference type="PANTHER" id="PTHR10742">
    <property type="entry name" value="FLAVIN MONOAMINE OXIDASE"/>
    <property type="match status" value="1"/>
</dbReference>
<organism evidence="8 9">
    <name type="scientific">Chitinophaga tropicalis</name>
    <dbReference type="NCBI Taxonomy" id="2683588"/>
    <lineage>
        <taxon>Bacteria</taxon>
        <taxon>Pseudomonadati</taxon>
        <taxon>Bacteroidota</taxon>
        <taxon>Chitinophagia</taxon>
        <taxon>Chitinophagales</taxon>
        <taxon>Chitinophagaceae</taxon>
        <taxon>Chitinophaga</taxon>
    </lineage>
</organism>
<protein>
    <recommendedName>
        <fullName evidence="4">Tryptophan 2-monooxygenase</fullName>
        <ecNumber evidence="3">1.13.12.3</ecNumber>
    </recommendedName>
</protein>
<keyword evidence="5" id="KW-0073">Auxin biosynthesis</keyword>
<evidence type="ECO:0000256" key="3">
    <source>
        <dbReference type="ARBA" id="ARBA00012535"/>
    </source>
</evidence>
<evidence type="ECO:0000256" key="1">
    <source>
        <dbReference type="ARBA" id="ARBA00004814"/>
    </source>
</evidence>
<dbReference type="InterPro" id="IPR036188">
    <property type="entry name" value="FAD/NAD-bd_sf"/>
</dbReference>
<dbReference type="Gene3D" id="3.50.50.60">
    <property type="entry name" value="FAD/NAD(P)-binding domain"/>
    <property type="match status" value="1"/>
</dbReference>
<comment type="similarity">
    <text evidence="2">Belongs to the tryptophan 2-monooxygenase family.</text>
</comment>
<dbReference type="Proteomes" id="UP000461730">
    <property type="component" value="Unassembled WGS sequence"/>
</dbReference>
<dbReference type="EMBL" id="WRXN01000020">
    <property type="protein sequence ID" value="MVT12220.1"/>
    <property type="molecule type" value="Genomic_DNA"/>
</dbReference>
<dbReference type="SUPFAM" id="SSF54373">
    <property type="entry name" value="FAD-linked reductases, C-terminal domain"/>
    <property type="match status" value="1"/>
</dbReference>
<dbReference type="PANTHER" id="PTHR10742:SF410">
    <property type="entry name" value="LYSINE-SPECIFIC HISTONE DEMETHYLASE 2"/>
    <property type="match status" value="1"/>
</dbReference>
<sequence>MAKEQIIVIGAGAAGLMAARTLSSQYSVTILEAGNTPGGRMCTIQDMDGGYIEAGAEFVHGHLPLTLSLLHEAGLKYYPVEGEMYQVEDGQWTQEEEMDEGWNSLLEKMGDEEQDMPLQAFLDKYYPLPGNAALREHAKAFAQGFDLADTEKAGIKFLYQEWTNESEDNLRIEKGYSALVDFLAKGLDIRTNQCVKHITWQAGNVVVMTASQTFRGSKVIVTVPLPVLQEDAIAFSPAIDTYGEAARVIGWGSVIKIVLKFRYPFWQEKAENIGFILSSEKIPTWWPQLPDDMPALTGWLGGHPALALKDADDDVLLDLSFSSLAAIFNVSADYLREQLTDNHIFNWTAIPHIHGAYSYGTPGFLMAQKVLNTPVSDTVYFAGEALYNGKSPGTVEAAFSSGKAVAEKILSSSNV</sequence>
<feature type="domain" description="Amine oxidase" evidence="7">
    <location>
        <begin position="14"/>
        <end position="410"/>
    </location>
</feature>
<comment type="pathway">
    <text evidence="1">Plant hormone metabolism; auxin biosynthesis.</text>
</comment>
<dbReference type="InterPro" id="IPR050281">
    <property type="entry name" value="Flavin_monoamine_oxidase"/>
</dbReference>
<reference evidence="8 9" key="1">
    <citation type="submission" date="2019-12" db="EMBL/GenBank/DDBJ databases">
        <title>Chitinophaga sp. strain ysch24 (GDMCC 1.1355), whole genome shotgun sequence.</title>
        <authorList>
            <person name="Zhang X."/>
        </authorList>
    </citation>
    <scope>NUCLEOTIDE SEQUENCE [LARGE SCALE GENOMIC DNA]</scope>
    <source>
        <strain evidence="9">ysch24</strain>
    </source>
</reference>
<dbReference type="InterPro" id="IPR002937">
    <property type="entry name" value="Amino_oxidase"/>
</dbReference>
<evidence type="ECO:0000256" key="5">
    <source>
        <dbReference type="ARBA" id="ARBA00023070"/>
    </source>
</evidence>
<evidence type="ECO:0000259" key="7">
    <source>
        <dbReference type="Pfam" id="PF01593"/>
    </source>
</evidence>
<dbReference type="SUPFAM" id="SSF51905">
    <property type="entry name" value="FAD/NAD(P)-binding domain"/>
    <property type="match status" value="1"/>
</dbReference>
<keyword evidence="9" id="KW-1185">Reference proteome</keyword>